<name>A0AAD5XMX0_9FUNG</name>
<sequence>MSLSPAPSSTAAWAEAARIPVPFVYYQCPCRNLRASQGDVLSFDSLTQPPQGADILTLFPLPRLYFCQECARMCCPLCVAEEIACYYCPNCLFEVPTASVKAERNRCGRNCFECPVCENTLSVVSMVEPTPLAGAGGAGPAAIPASPGGSSSNNTHYLTCGACRWDSLEVGLQFERPTGLASQLQPHEDARKDAIEFENLRQHFEKFLKSKDANGPTPASHVGAGGLLRGLSGGGLNLPPSLLATIPGLASFASMSRRSSTLRAIRAEHKLEAYSSSVDLLKADDADRESAVVLSTSVTSLQQRLHQPNDHAVHKTALYPQRIQLRTKRSKRCRKCDHIVVKPEHKAQSTRFSIKMMASNHVPSITLAHPFPDKLEWDVPVRVIVRFTNPLDVPIQVALATAQSTIGTATADRTSQDLQNEPEEGNCQITLLAPNFVVDAARDIWDYDDDAATPAATLPVAVHQKARNFCCVYVQVTPKRPGSRQPSSEPARFVVETIKFSMLVHVQPLGHEQTSSTEVPGPEETAGTAAKPDKKAAGPLSCWVVIGLGDLIP</sequence>
<comment type="subcellular location">
    <subcellularLocation>
        <location evidence="1">Cytoplasm</location>
        <location evidence="1">Cytoskeleton</location>
        <location evidence="1">Microtubule organizing center</location>
        <location evidence="1">Centrosome</location>
    </subcellularLocation>
    <subcellularLocation>
        <location evidence="2">Cytoplasm</location>
        <location evidence="2">Cytoskeleton</location>
        <location evidence="2">Stress fiber</location>
    </subcellularLocation>
    <subcellularLocation>
        <location evidence="3">Cytoplasm</location>
        <location evidence="3">Myofibril</location>
    </subcellularLocation>
</comment>
<dbReference type="EMBL" id="JADGJQ010000022">
    <property type="protein sequence ID" value="KAJ3179174.1"/>
    <property type="molecule type" value="Genomic_DNA"/>
</dbReference>
<keyword evidence="8" id="KW-0007">Acetylation</keyword>
<dbReference type="InterPro" id="IPR008603">
    <property type="entry name" value="DCTN4"/>
</dbReference>
<comment type="caution">
    <text evidence="15">The sequence shown here is derived from an EMBL/GenBank/DDBJ whole genome shotgun (WGS) entry which is preliminary data.</text>
</comment>
<dbReference type="Proteomes" id="UP001212152">
    <property type="component" value="Unassembled WGS sequence"/>
</dbReference>
<accession>A0AAD5XMX0</accession>
<reference evidence="15" key="1">
    <citation type="submission" date="2020-05" db="EMBL/GenBank/DDBJ databases">
        <title>Phylogenomic resolution of chytrid fungi.</title>
        <authorList>
            <person name="Stajich J.E."/>
            <person name="Amses K."/>
            <person name="Simmons R."/>
            <person name="Seto K."/>
            <person name="Myers J."/>
            <person name="Bonds A."/>
            <person name="Quandt C.A."/>
            <person name="Barry K."/>
            <person name="Liu P."/>
            <person name="Grigoriev I."/>
            <person name="Longcore J.E."/>
            <person name="James T.Y."/>
        </authorList>
    </citation>
    <scope>NUCLEOTIDE SEQUENCE</scope>
    <source>
        <strain evidence="15">JEL0379</strain>
    </source>
</reference>
<comment type="subunit">
    <text evidence="13">Subunit of dynactin, a multiprotein complex part of a tripartite complex with dynein and a adapter, such as BICDL1, BICD2 or HOOK3. The dynactin complex is built around ACTR1A/ACTB filament and consists of an actin-related filament composed of a shoulder domain, a pointed end and a barbed end. Its length is defined by its flexible shoulder domain. The soulder is composed of 2 DCTN1 subunits, 4 DCTN2 and 2 DCTN3. The 4 DCNT2 (via N-terminus) bind the ACTR1A filament and act as molecular rulers to determine the length. The pointed end is important for binding dynein-dynactin cargo adapters. Consists of 4 subunits: ACTR10, DCNT4, DCTN5 and DCTN6. The barbed end is composed of a CAPZA1:CAPZB heterodimers, which binds ACTR1A/ACTB filament and dynactin and stabilizes dynactin. Interacts with ATP7B, but not ATP7A, in a copper-dependent manner. Interacts with ANK2; this interaction is required for localization at costameres. Interacts with N4BP2L1.</text>
</comment>
<gene>
    <name evidence="15" type="ORF">HDU87_003132</name>
</gene>
<organism evidence="15 16">
    <name type="scientific">Geranomyces variabilis</name>
    <dbReference type="NCBI Taxonomy" id="109894"/>
    <lineage>
        <taxon>Eukaryota</taxon>
        <taxon>Fungi</taxon>
        <taxon>Fungi incertae sedis</taxon>
        <taxon>Chytridiomycota</taxon>
        <taxon>Chytridiomycota incertae sedis</taxon>
        <taxon>Chytridiomycetes</taxon>
        <taxon>Spizellomycetales</taxon>
        <taxon>Powellomycetaceae</taxon>
        <taxon>Geranomyces</taxon>
    </lineage>
</organism>
<dbReference type="PANTHER" id="PTHR13034:SF2">
    <property type="entry name" value="DYNACTIN SUBUNIT 4"/>
    <property type="match status" value="1"/>
</dbReference>
<dbReference type="GO" id="GO:0001725">
    <property type="term" value="C:stress fiber"/>
    <property type="evidence" value="ECO:0007669"/>
    <property type="project" value="UniProtKB-SubCell"/>
</dbReference>
<keyword evidence="9" id="KW-0175">Coiled coil</keyword>
<evidence type="ECO:0000256" key="11">
    <source>
        <dbReference type="ARBA" id="ARBA00034776"/>
    </source>
</evidence>
<keyword evidence="7" id="KW-0832">Ubl conjugation</keyword>
<protein>
    <recommendedName>
        <fullName evidence="12">Dynactin subunit 4</fullName>
    </recommendedName>
</protein>
<evidence type="ECO:0000256" key="5">
    <source>
        <dbReference type="ARBA" id="ARBA00022499"/>
    </source>
</evidence>
<feature type="region of interest" description="Disordered" evidence="14">
    <location>
        <begin position="510"/>
        <end position="535"/>
    </location>
</feature>
<dbReference type="AlphaFoldDB" id="A0AAD5XMX0"/>
<keyword evidence="10" id="KW-0206">Cytoskeleton</keyword>
<keyword evidence="4" id="KW-0963">Cytoplasm</keyword>
<evidence type="ECO:0000256" key="7">
    <source>
        <dbReference type="ARBA" id="ARBA00022843"/>
    </source>
</evidence>
<evidence type="ECO:0000256" key="8">
    <source>
        <dbReference type="ARBA" id="ARBA00022990"/>
    </source>
</evidence>
<keyword evidence="16" id="KW-1185">Reference proteome</keyword>
<dbReference type="PANTHER" id="PTHR13034">
    <property type="entry name" value="DYNACTIN P62 SUBUNIT"/>
    <property type="match status" value="1"/>
</dbReference>
<keyword evidence="5" id="KW-1017">Isopeptide bond</keyword>
<evidence type="ECO:0000256" key="13">
    <source>
        <dbReference type="ARBA" id="ARBA00093507"/>
    </source>
</evidence>
<evidence type="ECO:0000313" key="16">
    <source>
        <dbReference type="Proteomes" id="UP001212152"/>
    </source>
</evidence>
<comment type="similarity">
    <text evidence="11">Belongs to the dynactin subunit 4 family.</text>
</comment>
<evidence type="ECO:0000256" key="6">
    <source>
        <dbReference type="ARBA" id="ARBA00022553"/>
    </source>
</evidence>
<evidence type="ECO:0000256" key="2">
    <source>
        <dbReference type="ARBA" id="ARBA00004529"/>
    </source>
</evidence>
<keyword evidence="6" id="KW-0597">Phosphoprotein</keyword>
<dbReference type="Pfam" id="PF05502">
    <property type="entry name" value="Dynactin_p62"/>
    <property type="match status" value="2"/>
</dbReference>
<evidence type="ECO:0000256" key="4">
    <source>
        <dbReference type="ARBA" id="ARBA00022490"/>
    </source>
</evidence>
<evidence type="ECO:0000313" key="15">
    <source>
        <dbReference type="EMBL" id="KAJ3179174.1"/>
    </source>
</evidence>
<evidence type="ECO:0000256" key="3">
    <source>
        <dbReference type="ARBA" id="ARBA00004657"/>
    </source>
</evidence>
<proteinExistence type="inferred from homology"/>
<evidence type="ECO:0000256" key="9">
    <source>
        <dbReference type="ARBA" id="ARBA00023054"/>
    </source>
</evidence>
<dbReference type="GO" id="GO:0005869">
    <property type="term" value="C:dynactin complex"/>
    <property type="evidence" value="ECO:0007669"/>
    <property type="project" value="InterPro"/>
</dbReference>
<evidence type="ECO:0000256" key="1">
    <source>
        <dbReference type="ARBA" id="ARBA00004300"/>
    </source>
</evidence>
<evidence type="ECO:0000256" key="10">
    <source>
        <dbReference type="ARBA" id="ARBA00023212"/>
    </source>
</evidence>
<evidence type="ECO:0000256" key="14">
    <source>
        <dbReference type="SAM" id="MobiDB-lite"/>
    </source>
</evidence>
<evidence type="ECO:0000256" key="12">
    <source>
        <dbReference type="ARBA" id="ARBA00034864"/>
    </source>
</evidence>